<evidence type="ECO:0000256" key="4">
    <source>
        <dbReference type="SAM" id="Coils"/>
    </source>
</evidence>
<feature type="domain" description="Rad50/SbcC-type AAA" evidence="6">
    <location>
        <begin position="5"/>
        <end position="213"/>
    </location>
</feature>
<dbReference type="PANTHER" id="PTHR32114:SF2">
    <property type="entry name" value="ABC TRANSPORTER ABCH.3"/>
    <property type="match status" value="1"/>
</dbReference>
<feature type="region of interest" description="Disordered" evidence="5">
    <location>
        <begin position="681"/>
        <end position="706"/>
    </location>
</feature>
<evidence type="ECO:0000256" key="2">
    <source>
        <dbReference type="ARBA" id="ARBA00011322"/>
    </source>
</evidence>
<sequence>MRPLKLELQAFGPFRDKMVIDFSSFDQSGLFLISGPTGSGKTTLFDAMAYALYDEASGDVRERDTLKSQYANDEMLCYVKFTFDVGGKTYTILRKPTQIGPGVRTKTKHIQTEAELAINGTIVATKKTEVDAYIGQVLSLTADQFKQIVMIPQGEFRRLLISGSRDKEAIFRNIFKTHQLEIFQMKLKEKADAFRERRRDLTVKLSQVLTDIQQAIDHPPLHEAAEKQQLPVVRSELQQLIANGQAEREVVEEKLAKNQEQQSRYEQILQLRVDQAAQLTELQQLDDQAEMIDQLKQQLHNHREASALDQLYQPLQETVQAIRQAEQTLTHYQAEQAKLKEQQAILDQEQATLQAEIAQLPTVETEIEQLQAEQRLFKELADIEAEQATLQASLSEQQATLEDTNQAVDQLTHQIEDKEAQLKQVKQWRQTLEELQDEQADYKNTKQQAEQMLETLNHLQQLKQQISAINTTLEQKHTHYRDLDAQANRMEQAYLSNLAGSLAAELVSGEACPVCGSLEHPDRATTNMDAVTKEQKDAAELEATQAREAWVATKTKREHLWETFNATLTEVAIEGADLDQEITQKRQQAEQLDTTLSSLNQQIDTLRQDIAKEPQWQQDLKDLEHQRQATIETQTRLVSSQEHINERLTTLTVKAQQLAHQLTDESMDALNQKLADKKEWKQQVTDQQQSLNKRQETLATEQASNKKGIDLTKEHLTQLETKQNKQEDIYQRTLATSELDDTFRQYLVADQTAKEWEDTINQAQERRAITESKLADLQQKLSQYDAEQATDWYKEQLKTLSQQASELRVSRDQWISQLDSYQRTLTSVINLHQEQQVLQENSQIYEELHELASGSKQTNRVSFERYVLSMYFDHIILAANSRLKTMTAGRYVLQRPNTDQQKGLAARGLDLNVLDHYTGQNRSVTTLSGGEMFKASLSLALGLSDVIQNELGGVHVGTLFIDEGFATLDMESLDVAIQILMDLNKTGRLIGIISHVEELKTRIASRINVHKTTQGSQVEVVV</sequence>
<dbReference type="GO" id="GO:0016887">
    <property type="term" value="F:ATP hydrolysis activity"/>
    <property type="evidence" value="ECO:0007669"/>
    <property type="project" value="InterPro"/>
</dbReference>
<feature type="compositionally biased region" description="Polar residues" evidence="5">
    <location>
        <begin position="682"/>
        <end position="705"/>
    </location>
</feature>
<feature type="coiled-coil region" evidence="4">
    <location>
        <begin position="582"/>
        <end position="609"/>
    </location>
</feature>
<dbReference type="Gene3D" id="3.40.50.300">
    <property type="entry name" value="P-loop containing nucleotide triphosphate hydrolases"/>
    <property type="match status" value="2"/>
</dbReference>
<comment type="similarity">
    <text evidence="1">Belongs to the SMC family. SbcC subfamily.</text>
</comment>
<name>A0AB74TVP9_9LACT</name>
<dbReference type="InterPro" id="IPR038729">
    <property type="entry name" value="Rad50/SbcC_AAA"/>
</dbReference>
<dbReference type="Pfam" id="PF13558">
    <property type="entry name" value="SbcC_Walker_B"/>
    <property type="match status" value="1"/>
</dbReference>
<evidence type="ECO:0000313" key="8">
    <source>
        <dbReference type="EMBL" id="XBC50636.1"/>
    </source>
</evidence>
<evidence type="ECO:0000259" key="6">
    <source>
        <dbReference type="Pfam" id="PF13476"/>
    </source>
</evidence>
<keyword evidence="4" id="KW-0175">Coiled coil</keyword>
<organism evidence="7">
    <name type="scientific">Dolosigranulum savutiense</name>
    <dbReference type="NCBI Taxonomy" id="3110288"/>
    <lineage>
        <taxon>Bacteria</taxon>
        <taxon>Bacillati</taxon>
        <taxon>Bacillota</taxon>
        <taxon>Bacilli</taxon>
        <taxon>Lactobacillales</taxon>
        <taxon>Carnobacteriaceae</taxon>
        <taxon>Dolosigranulum</taxon>
    </lineage>
</organism>
<dbReference type="EMBL" id="CP142434">
    <property type="protein sequence ID" value="XBC47749.1"/>
    <property type="molecule type" value="Genomic_DNA"/>
</dbReference>
<reference evidence="7" key="1">
    <citation type="submission" date="2023-12" db="EMBL/GenBank/DDBJ databases">
        <title>Dolosigranulum savutii sp. nov. isolated from human upper respiratory samples collected in Botswana.</title>
        <authorList>
            <person name="Kelly M.S."/>
        </authorList>
    </citation>
    <scope>NUCLEOTIDE SEQUENCE</scope>
    <source>
        <strain evidence="8">MSK211</strain>
        <strain evidence="7">MSK312</strain>
    </source>
</reference>
<dbReference type="AlphaFoldDB" id="A0AB74TVP9"/>
<evidence type="ECO:0000256" key="5">
    <source>
        <dbReference type="SAM" id="MobiDB-lite"/>
    </source>
</evidence>
<feature type="coiled-coil region" evidence="4">
    <location>
        <begin position="234"/>
        <end position="261"/>
    </location>
</feature>
<dbReference type="SUPFAM" id="SSF52540">
    <property type="entry name" value="P-loop containing nucleoside triphosphate hydrolases"/>
    <property type="match status" value="2"/>
</dbReference>
<evidence type="ECO:0000256" key="3">
    <source>
        <dbReference type="ARBA" id="ARBA00013368"/>
    </source>
</evidence>
<proteinExistence type="inferred from homology"/>
<dbReference type="InterPro" id="IPR027417">
    <property type="entry name" value="P-loop_NTPase"/>
</dbReference>
<dbReference type="PANTHER" id="PTHR32114">
    <property type="entry name" value="ABC TRANSPORTER ABCH.3"/>
    <property type="match status" value="1"/>
</dbReference>
<dbReference type="EMBL" id="CP142436">
    <property type="protein sequence ID" value="XBC50636.1"/>
    <property type="molecule type" value="Genomic_DNA"/>
</dbReference>
<evidence type="ECO:0000313" key="7">
    <source>
        <dbReference type="EMBL" id="XBC47749.1"/>
    </source>
</evidence>
<dbReference type="GO" id="GO:0006302">
    <property type="term" value="P:double-strand break repair"/>
    <property type="evidence" value="ECO:0007669"/>
    <property type="project" value="InterPro"/>
</dbReference>
<dbReference type="Pfam" id="PF13476">
    <property type="entry name" value="AAA_23"/>
    <property type="match status" value="1"/>
</dbReference>
<protein>
    <recommendedName>
        <fullName evidence="3">Nuclease SbcCD subunit C</fullName>
    </recommendedName>
</protein>
<feature type="coiled-coil region" evidence="4">
    <location>
        <begin position="285"/>
        <end position="462"/>
    </location>
</feature>
<dbReference type="RefSeq" id="WP_347297844.1">
    <property type="nucleotide sequence ID" value="NZ_CP142434.1"/>
</dbReference>
<comment type="subunit">
    <text evidence="2">Heterodimer of SbcC and SbcD.</text>
</comment>
<evidence type="ECO:0000256" key="1">
    <source>
        <dbReference type="ARBA" id="ARBA00006930"/>
    </source>
</evidence>
<feature type="coiled-coil region" evidence="4">
    <location>
        <begin position="746"/>
        <end position="787"/>
    </location>
</feature>
<accession>A0AB74TVP9</accession>
<gene>
    <name evidence="8" type="ORF">VUQ07_05010</name>
    <name evidence="7" type="ORF">VUQ09_09490</name>
</gene>